<dbReference type="Proteomes" id="UP000244005">
    <property type="component" value="Unassembled WGS sequence"/>
</dbReference>
<dbReference type="AlphaFoldDB" id="A0A2R6XHB9"/>
<name>A0A2R6XHB9_MARPO</name>
<keyword evidence="3" id="KW-1185">Reference proteome</keyword>
<feature type="region of interest" description="Disordered" evidence="1">
    <location>
        <begin position="71"/>
        <end position="96"/>
    </location>
</feature>
<dbReference type="Gramene" id="Mp1g11760.1">
    <property type="protein sequence ID" value="Mp1g11760.1.cds1"/>
    <property type="gene ID" value="Mp1g11760"/>
</dbReference>
<gene>
    <name evidence="2" type="ORF">MARPO_0014s0051</name>
</gene>
<evidence type="ECO:0000313" key="3">
    <source>
        <dbReference type="Proteomes" id="UP000244005"/>
    </source>
</evidence>
<protein>
    <submittedName>
        <fullName evidence="2">Uncharacterized protein</fullName>
    </submittedName>
</protein>
<accession>A0A2R6XHB9</accession>
<reference evidence="3" key="1">
    <citation type="journal article" date="2017" name="Cell">
        <title>Insights into land plant evolution garnered from the Marchantia polymorpha genome.</title>
        <authorList>
            <person name="Bowman J.L."/>
            <person name="Kohchi T."/>
            <person name="Yamato K.T."/>
            <person name="Jenkins J."/>
            <person name="Shu S."/>
            <person name="Ishizaki K."/>
            <person name="Yamaoka S."/>
            <person name="Nishihama R."/>
            <person name="Nakamura Y."/>
            <person name="Berger F."/>
            <person name="Adam C."/>
            <person name="Aki S.S."/>
            <person name="Althoff F."/>
            <person name="Araki T."/>
            <person name="Arteaga-Vazquez M.A."/>
            <person name="Balasubrmanian S."/>
            <person name="Barry K."/>
            <person name="Bauer D."/>
            <person name="Boehm C.R."/>
            <person name="Briginshaw L."/>
            <person name="Caballero-Perez J."/>
            <person name="Catarino B."/>
            <person name="Chen F."/>
            <person name="Chiyoda S."/>
            <person name="Chovatia M."/>
            <person name="Davies K.M."/>
            <person name="Delmans M."/>
            <person name="Demura T."/>
            <person name="Dierschke T."/>
            <person name="Dolan L."/>
            <person name="Dorantes-Acosta A.E."/>
            <person name="Eklund D.M."/>
            <person name="Florent S.N."/>
            <person name="Flores-Sandoval E."/>
            <person name="Fujiyama A."/>
            <person name="Fukuzawa H."/>
            <person name="Galik B."/>
            <person name="Grimanelli D."/>
            <person name="Grimwood J."/>
            <person name="Grossniklaus U."/>
            <person name="Hamada T."/>
            <person name="Haseloff J."/>
            <person name="Hetherington A.J."/>
            <person name="Higo A."/>
            <person name="Hirakawa Y."/>
            <person name="Hundley H.N."/>
            <person name="Ikeda Y."/>
            <person name="Inoue K."/>
            <person name="Inoue S.I."/>
            <person name="Ishida S."/>
            <person name="Jia Q."/>
            <person name="Kakita M."/>
            <person name="Kanazawa T."/>
            <person name="Kawai Y."/>
            <person name="Kawashima T."/>
            <person name="Kennedy M."/>
            <person name="Kinose K."/>
            <person name="Kinoshita T."/>
            <person name="Kohara Y."/>
            <person name="Koide E."/>
            <person name="Komatsu K."/>
            <person name="Kopischke S."/>
            <person name="Kubo M."/>
            <person name="Kyozuka J."/>
            <person name="Lagercrantz U."/>
            <person name="Lin S.S."/>
            <person name="Lindquist E."/>
            <person name="Lipzen A.M."/>
            <person name="Lu C.W."/>
            <person name="De Luna E."/>
            <person name="Martienssen R.A."/>
            <person name="Minamino N."/>
            <person name="Mizutani M."/>
            <person name="Mizutani M."/>
            <person name="Mochizuki N."/>
            <person name="Monte I."/>
            <person name="Mosher R."/>
            <person name="Nagasaki H."/>
            <person name="Nakagami H."/>
            <person name="Naramoto S."/>
            <person name="Nishitani K."/>
            <person name="Ohtani M."/>
            <person name="Okamoto T."/>
            <person name="Okumura M."/>
            <person name="Phillips J."/>
            <person name="Pollak B."/>
            <person name="Reinders A."/>
            <person name="Rovekamp M."/>
            <person name="Sano R."/>
            <person name="Sawa S."/>
            <person name="Schmid M.W."/>
            <person name="Shirakawa M."/>
            <person name="Solano R."/>
            <person name="Spunde A."/>
            <person name="Suetsugu N."/>
            <person name="Sugano S."/>
            <person name="Sugiyama A."/>
            <person name="Sun R."/>
            <person name="Suzuki Y."/>
            <person name="Takenaka M."/>
            <person name="Takezawa D."/>
            <person name="Tomogane H."/>
            <person name="Tsuzuki M."/>
            <person name="Ueda T."/>
            <person name="Umeda M."/>
            <person name="Ward J.M."/>
            <person name="Watanabe Y."/>
            <person name="Yazaki K."/>
            <person name="Yokoyama R."/>
            <person name="Yoshitake Y."/>
            <person name="Yotsui I."/>
            <person name="Zachgo S."/>
            <person name="Schmutz J."/>
        </authorList>
    </citation>
    <scope>NUCLEOTIDE SEQUENCE [LARGE SCALE GENOMIC DNA]</scope>
    <source>
        <strain evidence="3">Tak-1</strain>
    </source>
</reference>
<proteinExistence type="predicted"/>
<evidence type="ECO:0000256" key="1">
    <source>
        <dbReference type="SAM" id="MobiDB-lite"/>
    </source>
</evidence>
<sequence>MSDTAVEQDYGTPRSQAVKSTLLSWNQPADLPNSCIEEIFPPTHPHGAVTGNRQRCNVTFSQRHEIRALDSLQMSVRRNTRDPQSCRMDQISAHDR</sequence>
<organism evidence="2 3">
    <name type="scientific">Marchantia polymorpha</name>
    <name type="common">Common liverwort</name>
    <name type="synonym">Marchantia aquatica</name>
    <dbReference type="NCBI Taxonomy" id="3197"/>
    <lineage>
        <taxon>Eukaryota</taxon>
        <taxon>Viridiplantae</taxon>
        <taxon>Streptophyta</taxon>
        <taxon>Embryophyta</taxon>
        <taxon>Marchantiophyta</taxon>
        <taxon>Marchantiopsida</taxon>
        <taxon>Marchantiidae</taxon>
        <taxon>Marchantiales</taxon>
        <taxon>Marchantiaceae</taxon>
        <taxon>Marchantia</taxon>
    </lineage>
</organism>
<dbReference type="EMBL" id="KZ772686">
    <property type="protein sequence ID" value="PTQ45507.1"/>
    <property type="molecule type" value="Genomic_DNA"/>
</dbReference>
<evidence type="ECO:0000313" key="2">
    <source>
        <dbReference type="EMBL" id="PTQ45507.1"/>
    </source>
</evidence>